<gene>
    <name evidence="1" type="ORF">KTT_01810</name>
</gene>
<keyword evidence="2" id="KW-1185">Reference proteome</keyword>
<dbReference type="InterPro" id="IPR015422">
    <property type="entry name" value="PyrdxlP-dep_Trfase_small"/>
</dbReference>
<name>A0A401ZU35_9CHLR</name>
<dbReference type="Proteomes" id="UP000287352">
    <property type="component" value="Unassembled WGS sequence"/>
</dbReference>
<evidence type="ECO:0000313" key="1">
    <source>
        <dbReference type="EMBL" id="GCE10322.1"/>
    </source>
</evidence>
<dbReference type="InterPro" id="IPR015424">
    <property type="entry name" value="PyrdxlP-dep_Trfase"/>
</dbReference>
<reference evidence="2" key="1">
    <citation type="submission" date="2018-12" db="EMBL/GenBank/DDBJ databases">
        <title>Tengunoibacter tsumagoiensis gen. nov., sp. nov., Dictyobacter kobayashii sp. nov., D. alpinus sp. nov., and D. joshuensis sp. nov. and description of Dictyobacteraceae fam. nov. within the order Ktedonobacterales isolated from Tengu-no-mugimeshi.</title>
        <authorList>
            <person name="Wang C.M."/>
            <person name="Zheng Y."/>
            <person name="Sakai Y."/>
            <person name="Toyoda A."/>
            <person name="Minakuchi Y."/>
            <person name="Abe K."/>
            <person name="Yokota A."/>
            <person name="Yabe S."/>
        </authorList>
    </citation>
    <scope>NUCLEOTIDE SEQUENCE [LARGE SCALE GENOMIC DNA]</scope>
    <source>
        <strain evidence="2">Uno3</strain>
    </source>
</reference>
<comment type="caution">
    <text evidence="1">The sequence shown here is derived from an EMBL/GenBank/DDBJ whole genome shotgun (WGS) entry which is preliminary data.</text>
</comment>
<evidence type="ECO:0000313" key="2">
    <source>
        <dbReference type="Proteomes" id="UP000287352"/>
    </source>
</evidence>
<protein>
    <recommendedName>
        <fullName evidence="3">Aminotransferase class I/classII domain-containing protein</fullName>
    </recommendedName>
</protein>
<dbReference type="InterPro" id="IPR051446">
    <property type="entry name" value="HTH_trans_reg/aminotransferase"/>
</dbReference>
<dbReference type="PANTHER" id="PTHR46577">
    <property type="entry name" value="HTH-TYPE TRANSCRIPTIONAL REGULATORY PROTEIN GABR"/>
    <property type="match status" value="1"/>
</dbReference>
<evidence type="ECO:0008006" key="3">
    <source>
        <dbReference type="Google" id="ProtNLM"/>
    </source>
</evidence>
<sequence length="121" mass="13577">MALADFIAEGHFTRHLRRMRLLYIERRNALIDALTQEMGDMLNIPVPEAGMHLMAWLPEGMSAHLASQQAAAYDLHIMPISQSRPSQRDGLLFGFASATPKELRAGVKTLAKALRKKRPEL</sequence>
<organism evidence="1 2">
    <name type="scientific">Tengunoibacter tsumagoiensis</name>
    <dbReference type="NCBI Taxonomy" id="2014871"/>
    <lineage>
        <taxon>Bacteria</taxon>
        <taxon>Bacillati</taxon>
        <taxon>Chloroflexota</taxon>
        <taxon>Ktedonobacteria</taxon>
        <taxon>Ktedonobacterales</taxon>
        <taxon>Dictyobacteraceae</taxon>
        <taxon>Tengunoibacter</taxon>
    </lineage>
</organism>
<dbReference type="SUPFAM" id="SSF53383">
    <property type="entry name" value="PLP-dependent transferases"/>
    <property type="match status" value="1"/>
</dbReference>
<proteinExistence type="predicted"/>
<dbReference type="Gene3D" id="3.90.1150.10">
    <property type="entry name" value="Aspartate Aminotransferase, domain 1"/>
    <property type="match status" value="1"/>
</dbReference>
<dbReference type="PANTHER" id="PTHR46577:SF1">
    <property type="entry name" value="HTH-TYPE TRANSCRIPTIONAL REGULATORY PROTEIN GABR"/>
    <property type="match status" value="1"/>
</dbReference>
<accession>A0A401ZU35</accession>
<dbReference type="AlphaFoldDB" id="A0A401ZU35"/>
<dbReference type="EMBL" id="BIFR01000001">
    <property type="protein sequence ID" value="GCE10322.1"/>
    <property type="molecule type" value="Genomic_DNA"/>
</dbReference>